<dbReference type="EMBL" id="JAFVMH010000013">
    <property type="protein sequence ID" value="MBO1326632.1"/>
    <property type="molecule type" value="Genomic_DNA"/>
</dbReference>
<accession>A0A939HR63</accession>
<dbReference type="AlphaFoldDB" id="A0A939HR63"/>
<organism evidence="1 2">
    <name type="scientific">Acetobacter garciniae</name>
    <dbReference type="NCBI Taxonomy" id="2817435"/>
    <lineage>
        <taxon>Bacteria</taxon>
        <taxon>Pseudomonadati</taxon>
        <taxon>Pseudomonadota</taxon>
        <taxon>Alphaproteobacteria</taxon>
        <taxon>Acetobacterales</taxon>
        <taxon>Acetobacteraceae</taxon>
        <taxon>Acetobacter</taxon>
    </lineage>
</organism>
<reference evidence="1" key="1">
    <citation type="submission" date="2021-03" db="EMBL/GenBank/DDBJ databases">
        <title>The complete genome sequence of Acetobacter sp. TBRC 12339.</title>
        <authorList>
            <person name="Charoenyingcharoen P."/>
            <person name="Yukphan P."/>
        </authorList>
    </citation>
    <scope>NUCLEOTIDE SEQUENCE</scope>
    <source>
        <strain evidence="1">TBRC 12339</strain>
    </source>
</reference>
<evidence type="ECO:0008006" key="3">
    <source>
        <dbReference type="Google" id="ProtNLM"/>
    </source>
</evidence>
<evidence type="ECO:0000313" key="2">
    <source>
        <dbReference type="Proteomes" id="UP000664073"/>
    </source>
</evidence>
<gene>
    <name evidence="1" type="ORF">J2D77_15895</name>
</gene>
<evidence type="ECO:0000313" key="1">
    <source>
        <dbReference type="EMBL" id="MBO1326632.1"/>
    </source>
</evidence>
<dbReference type="Proteomes" id="UP000664073">
    <property type="component" value="Unassembled WGS sequence"/>
</dbReference>
<sequence length="196" mass="21590">MPHPAAPAFRLFFRPAPSGLAALGLLSVLSGCGPDQNASMSFAPACPITHVPGEAADYYLYNGKSTTFPDLVARASIVKLQGDCQSGGPKDLKTRLVLRMTVEKGAAATGTTVTLPWFIAVLHGDRIVNKHVFHHVVTFPPNLSTFDNETRLVTVDLPIPPRNVDSDYRFEVGFQLTKEQLQYNQEHLRRPSWQSY</sequence>
<name>A0A939HR63_9PROT</name>
<proteinExistence type="predicted"/>
<protein>
    <recommendedName>
        <fullName evidence="3">Lipoprotein</fullName>
    </recommendedName>
</protein>
<keyword evidence="2" id="KW-1185">Reference proteome</keyword>
<dbReference type="RefSeq" id="WP_207847431.1">
    <property type="nucleotide sequence ID" value="NZ_JAFVMH010000013.1"/>
</dbReference>
<comment type="caution">
    <text evidence="1">The sequence shown here is derived from an EMBL/GenBank/DDBJ whole genome shotgun (WGS) entry which is preliminary data.</text>
</comment>